<dbReference type="InterPro" id="IPR020904">
    <property type="entry name" value="Sc_DH/Rdtase_CS"/>
</dbReference>
<dbReference type="SUPFAM" id="SSF51735">
    <property type="entry name" value="NAD(P)-binding Rossmann-fold domains"/>
    <property type="match status" value="2"/>
</dbReference>
<dbReference type="PRINTS" id="PR00081">
    <property type="entry name" value="GDHRDH"/>
</dbReference>
<accession>A0ABZ1HAM1</accession>
<evidence type="ECO:0000313" key="4">
    <source>
        <dbReference type="Proteomes" id="UP001340816"/>
    </source>
</evidence>
<dbReference type="InterPro" id="IPR002347">
    <property type="entry name" value="SDR_fam"/>
</dbReference>
<keyword evidence="4" id="KW-1185">Reference proteome</keyword>
<dbReference type="EMBL" id="CP109135">
    <property type="protein sequence ID" value="WSD14380.1"/>
    <property type="molecule type" value="Genomic_DNA"/>
</dbReference>
<protein>
    <submittedName>
        <fullName evidence="3">SDR family oxidoreductase</fullName>
    </submittedName>
</protein>
<feature type="compositionally biased region" description="Low complexity" evidence="2">
    <location>
        <begin position="76"/>
        <end position="85"/>
    </location>
</feature>
<dbReference type="InterPro" id="IPR036291">
    <property type="entry name" value="NAD(P)-bd_dom_sf"/>
</dbReference>
<dbReference type="Proteomes" id="UP001340816">
    <property type="component" value="Chromosome"/>
</dbReference>
<proteinExistence type="inferred from homology"/>
<dbReference type="PANTHER" id="PTHR42760:SF122">
    <property type="entry name" value="NAD(P)-BINDING PROTEIN"/>
    <property type="match status" value="1"/>
</dbReference>
<dbReference type="Gene3D" id="3.40.50.720">
    <property type="entry name" value="NAD(P)-binding Rossmann-like Domain"/>
    <property type="match status" value="2"/>
</dbReference>
<evidence type="ECO:0000313" key="3">
    <source>
        <dbReference type="EMBL" id="WSD14380.1"/>
    </source>
</evidence>
<dbReference type="CDD" id="cd05233">
    <property type="entry name" value="SDR_c"/>
    <property type="match status" value="1"/>
</dbReference>
<gene>
    <name evidence="3" type="ORF">OHB35_14625</name>
</gene>
<reference evidence="3 4" key="1">
    <citation type="submission" date="2022-10" db="EMBL/GenBank/DDBJ databases">
        <title>The complete genomes of actinobacterial strains from the NBC collection.</title>
        <authorList>
            <person name="Joergensen T.S."/>
            <person name="Alvarez Arevalo M."/>
            <person name="Sterndorff E.B."/>
            <person name="Faurdal D."/>
            <person name="Vuksanovic O."/>
            <person name="Mourched A.-S."/>
            <person name="Charusanti P."/>
            <person name="Shaw S."/>
            <person name="Blin K."/>
            <person name="Weber T."/>
        </authorList>
    </citation>
    <scope>NUCLEOTIDE SEQUENCE [LARGE SCALE GENOMIC DNA]</scope>
    <source>
        <strain evidence="3 4">NBC 01752</strain>
    </source>
</reference>
<dbReference type="PROSITE" id="PS00061">
    <property type="entry name" value="ADH_SHORT"/>
    <property type="match status" value="1"/>
</dbReference>
<dbReference type="Pfam" id="PF13561">
    <property type="entry name" value="adh_short_C2"/>
    <property type="match status" value="1"/>
</dbReference>
<feature type="region of interest" description="Disordered" evidence="2">
    <location>
        <begin position="68"/>
        <end position="90"/>
    </location>
</feature>
<organism evidence="3 4">
    <name type="scientific">Streptomyces phaeochromogenes</name>
    <dbReference type="NCBI Taxonomy" id="1923"/>
    <lineage>
        <taxon>Bacteria</taxon>
        <taxon>Bacillati</taxon>
        <taxon>Actinomycetota</taxon>
        <taxon>Actinomycetes</taxon>
        <taxon>Kitasatosporales</taxon>
        <taxon>Streptomycetaceae</taxon>
        <taxon>Streptomyces</taxon>
        <taxon>Streptomyces phaeochromogenes group</taxon>
    </lineage>
</organism>
<dbReference type="PANTHER" id="PTHR42760">
    <property type="entry name" value="SHORT-CHAIN DEHYDROGENASES/REDUCTASES FAMILY MEMBER"/>
    <property type="match status" value="1"/>
</dbReference>
<name>A0ABZ1HAM1_STRPH</name>
<sequence length="355" mass="37067">MIRDINVDVAQATAKRVTGAGGIALAVEFDLADARSVRALFDTTVDQLGGVDGLYNVAADASANVLRRRKGRPRTATRTLSSASTDPTQKEGIEMNVRVENRFDGKVAMVTGGVSGIGAAITERLLVEGAVVVAVDIDTDAVASFTKQHDSTRLQPRVLDVSDADATRTVIEEVVTEHGRLDLVVPNAGIAAPGNAADVTLDGWKAVLDVDLNGVFHTIRYALPHLAATHGSVVSTASISGLGGDYNLAAYNAAKGAVINLTRSVAVDFGKQGVRVNAIAPGPVLTPGLRQWLDARTDVRDLYEDHIPLGRTAEPSEIASVVAFLASNDASYITGVTLAVDGGLTAWTGQPHVMG</sequence>
<comment type="similarity">
    <text evidence="1">Belongs to the short-chain dehydrogenases/reductases (SDR) family.</text>
</comment>
<evidence type="ECO:0000256" key="1">
    <source>
        <dbReference type="ARBA" id="ARBA00006484"/>
    </source>
</evidence>
<dbReference type="RefSeq" id="WP_326759024.1">
    <property type="nucleotide sequence ID" value="NZ_CP109135.1"/>
</dbReference>
<evidence type="ECO:0000256" key="2">
    <source>
        <dbReference type="SAM" id="MobiDB-lite"/>
    </source>
</evidence>
<dbReference type="PRINTS" id="PR00080">
    <property type="entry name" value="SDRFAMILY"/>
</dbReference>